<gene>
    <name evidence="1" type="ORF">JOL62DRAFT_559739</name>
</gene>
<dbReference type="Proteomes" id="UP001367316">
    <property type="component" value="Unassembled WGS sequence"/>
</dbReference>
<evidence type="ECO:0000313" key="2">
    <source>
        <dbReference type="Proteomes" id="UP001367316"/>
    </source>
</evidence>
<name>A0ABR1MVR6_9PEZI</name>
<accession>A0ABR1MVR6</accession>
<sequence length="282" mass="31710">MNDTTEYDAQRAKDKIYENLVSDLLAQGSKLNSLCDGYRQHIIDDIKLLARETKPHAACVCAKIALDVYCSSQKAPKSSSDGFHYMKMVMEDILAAVKMFDCKAGLQICPSTVDSGHLKPMEALIKVFKQPQHTQLLPFHHFHLFPFEANPPVTLCAFPNPNTTPTLQLHTEVETMDATILRECRWQRTKAAQFENLVYDLSNQQIPGYNVPANEHQLIVEQLGLVAREACHLPHEACDVLVTDITACLLKASMAKSGRLEYIKIVMMDVLETARNLRGLKK</sequence>
<organism evidence="1 2">
    <name type="scientific">Phyllosticta paracitricarpa</name>
    <dbReference type="NCBI Taxonomy" id="2016321"/>
    <lineage>
        <taxon>Eukaryota</taxon>
        <taxon>Fungi</taxon>
        <taxon>Dikarya</taxon>
        <taxon>Ascomycota</taxon>
        <taxon>Pezizomycotina</taxon>
        <taxon>Dothideomycetes</taxon>
        <taxon>Dothideomycetes incertae sedis</taxon>
        <taxon>Botryosphaeriales</taxon>
        <taxon>Phyllostictaceae</taxon>
        <taxon>Phyllosticta</taxon>
    </lineage>
</organism>
<protein>
    <submittedName>
        <fullName evidence="1">Uncharacterized protein</fullName>
    </submittedName>
</protein>
<keyword evidence="2" id="KW-1185">Reference proteome</keyword>
<evidence type="ECO:0000313" key="1">
    <source>
        <dbReference type="EMBL" id="KAK7607036.1"/>
    </source>
</evidence>
<dbReference type="EMBL" id="JBBPBF010000040">
    <property type="protein sequence ID" value="KAK7607036.1"/>
    <property type="molecule type" value="Genomic_DNA"/>
</dbReference>
<comment type="caution">
    <text evidence="1">The sequence shown here is derived from an EMBL/GenBank/DDBJ whole genome shotgun (WGS) entry which is preliminary data.</text>
</comment>
<reference evidence="1 2" key="1">
    <citation type="submission" date="2024-04" db="EMBL/GenBank/DDBJ databases">
        <title>Phyllosticta paracitricarpa is synonymous to the EU quarantine fungus P. citricarpa based on phylogenomic analyses.</title>
        <authorList>
            <consortium name="Lawrence Berkeley National Laboratory"/>
            <person name="Van ingen-buijs V.A."/>
            <person name="Van westerhoven A.C."/>
            <person name="Haridas S."/>
            <person name="Skiadas P."/>
            <person name="Martin F."/>
            <person name="Groenewald J.Z."/>
            <person name="Crous P.W."/>
            <person name="Seidl M.F."/>
        </authorList>
    </citation>
    <scope>NUCLEOTIDE SEQUENCE [LARGE SCALE GENOMIC DNA]</scope>
    <source>
        <strain evidence="1 2">CBS 141358</strain>
    </source>
</reference>
<proteinExistence type="predicted"/>